<evidence type="ECO:0000256" key="12">
    <source>
        <dbReference type="ARBA" id="ARBA00029436"/>
    </source>
</evidence>
<dbReference type="GO" id="GO:0000287">
    <property type="term" value="F:magnesium ion binding"/>
    <property type="evidence" value="ECO:0007669"/>
    <property type="project" value="UniProtKB-UniRule"/>
</dbReference>
<evidence type="ECO:0000259" key="17">
    <source>
        <dbReference type="Pfam" id="PF24877"/>
    </source>
</evidence>
<comment type="pathway">
    <text evidence="12 15">Amino-acid biosynthesis; L-valine biosynthesis; L-valine from pyruvate: step 3/4.</text>
</comment>
<dbReference type="EMBL" id="CP046522">
    <property type="protein sequence ID" value="QGU94883.1"/>
    <property type="molecule type" value="Genomic_DNA"/>
</dbReference>
<evidence type="ECO:0000256" key="6">
    <source>
        <dbReference type="ARBA" id="ARBA00022842"/>
    </source>
</evidence>
<dbReference type="InterPro" id="IPR004404">
    <property type="entry name" value="DihydroxyA_deHydtase"/>
</dbReference>
<evidence type="ECO:0000256" key="15">
    <source>
        <dbReference type="HAMAP-Rule" id="MF_00012"/>
    </source>
</evidence>
<dbReference type="SUPFAM" id="SSF143975">
    <property type="entry name" value="IlvD/EDD N-terminal domain-like"/>
    <property type="match status" value="1"/>
</dbReference>
<dbReference type="UniPathway" id="UPA00047">
    <property type="reaction ID" value="UER00057"/>
</dbReference>
<dbReference type="GO" id="GO:0004160">
    <property type="term" value="F:dihydroxy-acid dehydratase activity"/>
    <property type="evidence" value="ECO:0007669"/>
    <property type="project" value="UniProtKB-UniRule"/>
</dbReference>
<accession>A0A6I6ER35</accession>
<dbReference type="PROSITE" id="PS00887">
    <property type="entry name" value="ILVD_EDD_2"/>
    <property type="match status" value="1"/>
</dbReference>
<evidence type="ECO:0000256" key="13">
    <source>
        <dbReference type="ARBA" id="ARBA00029437"/>
    </source>
</evidence>
<dbReference type="SUPFAM" id="SSF52016">
    <property type="entry name" value="LeuD/IlvD-like"/>
    <property type="match status" value="1"/>
</dbReference>
<keyword evidence="4 15" id="KW-0001">2Fe-2S</keyword>
<evidence type="ECO:0000256" key="9">
    <source>
        <dbReference type="ARBA" id="ARBA00023239"/>
    </source>
</evidence>
<evidence type="ECO:0000256" key="7">
    <source>
        <dbReference type="ARBA" id="ARBA00023004"/>
    </source>
</evidence>
<feature type="domain" description="Dihydroxy-acid/6-phosphogluconate dehydratase N-terminal" evidence="16">
    <location>
        <begin position="31"/>
        <end position="349"/>
    </location>
</feature>
<comment type="cofactor">
    <cofactor evidence="15">
        <name>[2Fe-2S] cluster</name>
        <dbReference type="ChEBI" id="CHEBI:190135"/>
    </cofactor>
    <text evidence="15">Binds 1 [2Fe-2S] cluster per subunit. This cluster acts as a Lewis acid cofactor.</text>
</comment>
<evidence type="ECO:0000313" key="19">
    <source>
        <dbReference type="Proteomes" id="UP000422764"/>
    </source>
</evidence>
<dbReference type="InterPro" id="IPR020558">
    <property type="entry name" value="DiOHA_6PGluconate_deHydtase_CS"/>
</dbReference>
<dbReference type="NCBIfam" id="TIGR00110">
    <property type="entry name" value="ilvD"/>
    <property type="match status" value="1"/>
</dbReference>
<dbReference type="Proteomes" id="UP000422764">
    <property type="component" value="Chromosome"/>
</dbReference>
<comment type="cofactor">
    <cofactor evidence="1 15">
        <name>Mg(2+)</name>
        <dbReference type="ChEBI" id="CHEBI:18420"/>
    </cofactor>
</comment>
<proteinExistence type="inferred from homology"/>
<dbReference type="GO" id="GO:0051537">
    <property type="term" value="F:2 iron, 2 sulfur cluster binding"/>
    <property type="evidence" value="ECO:0007669"/>
    <property type="project" value="UniProtKB-UniRule"/>
</dbReference>
<dbReference type="InterPro" id="IPR037237">
    <property type="entry name" value="IlvD/EDD_N"/>
</dbReference>
<sequence length="554" mass="58669">MNSNEVTCGAARAPHRSLFYAMGYLPEDLKKPLIGIVNAHNEIIPGHFHLNEIVQAVKLGVAAAGGTPIEFPSIGICDGISMNHSGMKYPLASRELIADSIEAMTMGHKFDGLVLVGNCDKIVPGMLMGAARLNIPAIYVSGGPMLPGRYGDKKIDLIHGAFEGVGAHAEGKLSDEELEKIEHRSCPTCGSCAGLFTANSMNSLAEALGISLPGNGTIPAPYGARKQLAKRAGIQIMKLVDEDIKPRDILTANAFKNAIALDMAIGGSSNTTLHLLAIAHEAKVNLMLEDFDKISKKVPHITKLSPAGAHHMVDLEEAGGISAVLNVLIEAGLVSPDELTVTGQTLGENVMNSKVLNASVIRPLDNPYSKEGGIAILRGNLAPDGAVVKQSAVEPEMLKHKGPARVFNGEEDAFEAIMSKNIKAGDVVVIRYEGPKGCPGMREMLSPTAAIIGLGLEKSTALITDGRFSGGTRGPCIGHISPEASEGGPIAIIEEGDIIEIDIPNRSIELHLPQEEIERRLANWTQPPCKAPEGTYLRRYSRLVTSASTGAVLE</sequence>
<keyword evidence="3 15" id="KW-0028">Amino-acid biosynthesis</keyword>
<dbReference type="Pfam" id="PF24877">
    <property type="entry name" value="ILV_EDD_C"/>
    <property type="match status" value="1"/>
</dbReference>
<evidence type="ECO:0000256" key="2">
    <source>
        <dbReference type="ARBA" id="ARBA00006486"/>
    </source>
</evidence>
<dbReference type="GO" id="GO:0009097">
    <property type="term" value="P:isoleucine biosynthetic process"/>
    <property type="evidence" value="ECO:0007669"/>
    <property type="project" value="UniProtKB-UniRule"/>
</dbReference>
<dbReference type="EC" id="4.2.1.9" evidence="14 15"/>
<organism evidence="18 19">
    <name type="scientific">Clostridium bovifaecis</name>
    <dbReference type="NCBI Taxonomy" id="2184719"/>
    <lineage>
        <taxon>Bacteria</taxon>
        <taxon>Bacillati</taxon>
        <taxon>Bacillota</taxon>
        <taxon>Clostridia</taxon>
        <taxon>Eubacteriales</taxon>
        <taxon>Clostridiaceae</taxon>
        <taxon>Clostridium</taxon>
    </lineage>
</organism>
<feature type="binding site" evidence="15">
    <location>
        <position position="120"/>
    </location>
    <ligand>
        <name>Mg(2+)</name>
        <dbReference type="ChEBI" id="CHEBI:18420"/>
    </ligand>
</feature>
<dbReference type="PANTHER" id="PTHR43661">
    <property type="entry name" value="D-XYLONATE DEHYDRATASE"/>
    <property type="match status" value="1"/>
</dbReference>
<feature type="binding site" evidence="15">
    <location>
        <position position="443"/>
    </location>
    <ligand>
        <name>Mg(2+)</name>
        <dbReference type="ChEBI" id="CHEBI:18420"/>
    </ligand>
</feature>
<dbReference type="PANTHER" id="PTHR43661:SF3">
    <property type="entry name" value="D-XYLONATE DEHYDRATASE YAGF-RELATED"/>
    <property type="match status" value="1"/>
</dbReference>
<dbReference type="FunFam" id="3.50.30.80:FF:000001">
    <property type="entry name" value="Dihydroxy-acid dehydratase"/>
    <property type="match status" value="1"/>
</dbReference>
<comment type="subunit">
    <text evidence="15">Homodimer.</text>
</comment>
<comment type="caution">
    <text evidence="15">Lacks conserved residue(s) required for the propagation of feature annotation.</text>
</comment>
<comment type="function">
    <text evidence="15">Functions in the biosynthesis of branched-chain amino acids. Catalyzes the dehydration of (2R,3R)-2,3-dihydroxy-3-methylpentanoate (2,3-dihydroxy-3-methylvalerate) into 2-oxo-3-methylpentanoate (2-oxo-3-methylvalerate) and of (2R)-2,3-dihydroxy-3-methylbutanoate (2,3-dihydroxyisovalerate) into 2-oxo-3-methylbutanoate (2-oxoisovalerate), the penultimate precursor to L-isoleucine and L-valine, respectively.</text>
</comment>
<dbReference type="Pfam" id="PF00920">
    <property type="entry name" value="ILVD_EDD_N"/>
    <property type="match status" value="1"/>
</dbReference>
<dbReference type="PROSITE" id="PS00886">
    <property type="entry name" value="ILVD_EDD_1"/>
    <property type="match status" value="1"/>
</dbReference>
<feature type="binding site" description="via carbamate group" evidence="15">
    <location>
        <position position="121"/>
    </location>
    <ligand>
        <name>Mg(2+)</name>
        <dbReference type="ChEBI" id="CHEBI:18420"/>
    </ligand>
</feature>
<dbReference type="UniPathway" id="UPA00049">
    <property type="reaction ID" value="UER00061"/>
</dbReference>
<dbReference type="InterPro" id="IPR042096">
    <property type="entry name" value="Dihydro-acid_dehy_C"/>
</dbReference>
<gene>
    <name evidence="15 18" type="primary">ilvD</name>
    <name evidence="18" type="ORF">GOM49_07005</name>
</gene>
<evidence type="ECO:0000256" key="1">
    <source>
        <dbReference type="ARBA" id="ARBA00001946"/>
    </source>
</evidence>
<keyword evidence="19" id="KW-1185">Reference proteome</keyword>
<evidence type="ECO:0000313" key="18">
    <source>
        <dbReference type="EMBL" id="QGU94883.1"/>
    </source>
</evidence>
<dbReference type="InterPro" id="IPR000581">
    <property type="entry name" value="ILV_EDD_N"/>
</dbReference>
<keyword evidence="7 15" id="KW-0408">Iron</keyword>
<dbReference type="InterPro" id="IPR056740">
    <property type="entry name" value="ILV_EDD_C"/>
</dbReference>
<evidence type="ECO:0000256" key="10">
    <source>
        <dbReference type="ARBA" id="ARBA00023304"/>
    </source>
</evidence>
<reference evidence="18 19" key="1">
    <citation type="submission" date="2019-12" db="EMBL/GenBank/DDBJ databases">
        <title>Genome sequenceing of Clostridium bovifaecis.</title>
        <authorList>
            <person name="Yao Y."/>
        </authorList>
    </citation>
    <scope>NUCLEOTIDE SEQUENCE [LARGE SCALE GENOMIC DNA]</scope>
    <source>
        <strain evidence="18 19">BXX</strain>
    </source>
</reference>
<keyword evidence="8 15" id="KW-0411">Iron-sulfur</keyword>
<dbReference type="GO" id="GO:0005829">
    <property type="term" value="C:cytosol"/>
    <property type="evidence" value="ECO:0007669"/>
    <property type="project" value="TreeGrafter"/>
</dbReference>
<evidence type="ECO:0000256" key="3">
    <source>
        <dbReference type="ARBA" id="ARBA00022605"/>
    </source>
</evidence>
<evidence type="ECO:0000259" key="16">
    <source>
        <dbReference type="Pfam" id="PF00920"/>
    </source>
</evidence>
<feature type="active site" description="Proton acceptor" evidence="15">
    <location>
        <position position="469"/>
    </location>
</feature>
<evidence type="ECO:0000256" key="8">
    <source>
        <dbReference type="ARBA" id="ARBA00023014"/>
    </source>
</evidence>
<evidence type="ECO:0000256" key="5">
    <source>
        <dbReference type="ARBA" id="ARBA00022723"/>
    </source>
</evidence>
<evidence type="ECO:0000256" key="14">
    <source>
        <dbReference type="ARBA" id="ARBA00029490"/>
    </source>
</evidence>
<evidence type="ECO:0000256" key="4">
    <source>
        <dbReference type="ARBA" id="ARBA00022714"/>
    </source>
</evidence>
<keyword evidence="10 15" id="KW-0100">Branched-chain amino acid biosynthesis</keyword>
<keyword evidence="9 15" id="KW-0456">Lyase</keyword>
<keyword evidence="5 15" id="KW-0479">Metal-binding</keyword>
<dbReference type="AlphaFoldDB" id="A0A6I6ER35"/>
<keyword evidence="6 15" id="KW-0460">Magnesium</keyword>
<protein>
    <recommendedName>
        <fullName evidence="14 15">Dihydroxy-acid dehydratase</fullName>
        <shortName evidence="15">DAD</shortName>
        <ecNumber evidence="14 15">4.2.1.9</ecNumber>
    </recommendedName>
</protein>
<evidence type="ECO:0000256" key="11">
    <source>
        <dbReference type="ARBA" id="ARBA00029304"/>
    </source>
</evidence>
<feature type="domain" description="Dihydroxy-acid/6-phosphogluconate dehydratase C-terminal" evidence="17">
    <location>
        <begin position="360"/>
        <end position="551"/>
    </location>
</feature>
<comment type="pathway">
    <text evidence="13 15">Amino-acid biosynthesis; L-isoleucine biosynthesis; L-isoleucine from 2-oxobutanoate: step 3/4.</text>
</comment>
<dbReference type="HAMAP" id="MF_00012">
    <property type="entry name" value="IlvD"/>
    <property type="match status" value="1"/>
</dbReference>
<name>A0A6I6ER35_9CLOT</name>
<dbReference type="Gene3D" id="3.50.30.80">
    <property type="entry name" value="IlvD/EDD C-terminal domain-like"/>
    <property type="match status" value="1"/>
</dbReference>
<comment type="catalytic activity">
    <reaction evidence="11">
        <text>(2R)-2,3-dihydroxy-3-methylbutanoate = 3-methyl-2-oxobutanoate + H2O</text>
        <dbReference type="Rhea" id="RHEA:24809"/>
        <dbReference type="ChEBI" id="CHEBI:11851"/>
        <dbReference type="ChEBI" id="CHEBI:15377"/>
        <dbReference type="ChEBI" id="CHEBI:49072"/>
        <dbReference type="EC" id="4.2.1.9"/>
    </reaction>
    <physiologicalReaction direction="left-to-right" evidence="11">
        <dbReference type="Rhea" id="RHEA:24810"/>
    </physiologicalReaction>
</comment>
<dbReference type="GO" id="GO:0009099">
    <property type="term" value="P:L-valine biosynthetic process"/>
    <property type="evidence" value="ECO:0007669"/>
    <property type="project" value="UniProtKB-UniRule"/>
</dbReference>
<feature type="modified residue" description="N6-carboxylysine" evidence="15">
    <location>
        <position position="121"/>
    </location>
</feature>
<comment type="catalytic activity">
    <reaction evidence="15">
        <text>(2R,3R)-2,3-dihydroxy-3-methylpentanoate = (S)-3-methyl-2-oxopentanoate + H2O</text>
        <dbReference type="Rhea" id="RHEA:27694"/>
        <dbReference type="ChEBI" id="CHEBI:15377"/>
        <dbReference type="ChEBI" id="CHEBI:35146"/>
        <dbReference type="ChEBI" id="CHEBI:49258"/>
        <dbReference type="EC" id="4.2.1.9"/>
    </reaction>
</comment>
<dbReference type="NCBIfam" id="NF002068">
    <property type="entry name" value="PRK00911.1"/>
    <property type="match status" value="1"/>
</dbReference>
<comment type="similarity">
    <text evidence="2 15">Belongs to the IlvD/Edd family.</text>
</comment>
<feature type="binding site" evidence="15">
    <location>
        <position position="78"/>
    </location>
    <ligand>
        <name>Mg(2+)</name>
        <dbReference type="ChEBI" id="CHEBI:18420"/>
    </ligand>
</feature>